<keyword evidence="4" id="KW-1185">Reference proteome</keyword>
<accession>A0ABQ5AQE3</accession>
<evidence type="ECO:0000256" key="2">
    <source>
        <dbReference type="SAM" id="MobiDB-lite"/>
    </source>
</evidence>
<evidence type="ECO:0000256" key="1">
    <source>
        <dbReference type="SAM" id="Coils"/>
    </source>
</evidence>
<sequence length="319" mass="36827">MVYRLKVQISDSPMTQSHYMRYNPQLRTIRMLMTYNYAEQPKFINEGKVDQDAEQCLENKTTESLNQTLVSENDCLKKTIAKLQPGFFKTRGNKRIAFENSIQHKKEDSSPSSTNELEKESGENICDNAKCEFQTKFVELEKVLTQQTKDFDDVKLELSNITAKFEAYFEKLEKTKVVLERQLARKVDDSKAEKDQFLKEINHLRTQLENLKGKSVKTKFDKSLILGEPPAEKLWITSQLSKSWFTPKISLIGKIVTNRFTLIVLSALRRSDIENRQEILLKMNLPDHRLVLTDPKDQVKIAMETPHSSGVNSPPNAHT</sequence>
<dbReference type="Proteomes" id="UP001151760">
    <property type="component" value="Unassembled WGS sequence"/>
</dbReference>
<reference evidence="3" key="1">
    <citation type="journal article" date="2022" name="Int. J. Mol. Sci.">
        <title>Draft Genome of Tanacetum Coccineum: Genomic Comparison of Closely Related Tanacetum-Family Plants.</title>
        <authorList>
            <person name="Yamashiro T."/>
            <person name="Shiraishi A."/>
            <person name="Nakayama K."/>
            <person name="Satake H."/>
        </authorList>
    </citation>
    <scope>NUCLEOTIDE SEQUENCE</scope>
</reference>
<dbReference type="EMBL" id="BQNB010012544">
    <property type="protein sequence ID" value="GJT04911.1"/>
    <property type="molecule type" value="Genomic_DNA"/>
</dbReference>
<evidence type="ECO:0000313" key="4">
    <source>
        <dbReference type="Proteomes" id="UP001151760"/>
    </source>
</evidence>
<keyword evidence="1" id="KW-0175">Coiled coil</keyword>
<proteinExistence type="predicted"/>
<evidence type="ECO:0000313" key="3">
    <source>
        <dbReference type="EMBL" id="GJT04911.1"/>
    </source>
</evidence>
<reference evidence="3" key="2">
    <citation type="submission" date="2022-01" db="EMBL/GenBank/DDBJ databases">
        <authorList>
            <person name="Yamashiro T."/>
            <person name="Shiraishi A."/>
            <person name="Satake H."/>
            <person name="Nakayama K."/>
        </authorList>
    </citation>
    <scope>NUCLEOTIDE SEQUENCE</scope>
</reference>
<feature type="coiled-coil region" evidence="1">
    <location>
        <begin position="169"/>
        <end position="214"/>
    </location>
</feature>
<comment type="caution">
    <text evidence="3">The sequence shown here is derived from an EMBL/GenBank/DDBJ whole genome shotgun (WGS) entry which is preliminary data.</text>
</comment>
<feature type="region of interest" description="Disordered" evidence="2">
    <location>
        <begin position="102"/>
        <end position="121"/>
    </location>
</feature>
<protein>
    <submittedName>
        <fullName evidence="3">Uncharacterized protein</fullName>
    </submittedName>
</protein>
<name>A0ABQ5AQE3_9ASTR</name>
<organism evidence="3 4">
    <name type="scientific">Tanacetum coccineum</name>
    <dbReference type="NCBI Taxonomy" id="301880"/>
    <lineage>
        <taxon>Eukaryota</taxon>
        <taxon>Viridiplantae</taxon>
        <taxon>Streptophyta</taxon>
        <taxon>Embryophyta</taxon>
        <taxon>Tracheophyta</taxon>
        <taxon>Spermatophyta</taxon>
        <taxon>Magnoliopsida</taxon>
        <taxon>eudicotyledons</taxon>
        <taxon>Gunneridae</taxon>
        <taxon>Pentapetalae</taxon>
        <taxon>asterids</taxon>
        <taxon>campanulids</taxon>
        <taxon>Asterales</taxon>
        <taxon>Asteraceae</taxon>
        <taxon>Asteroideae</taxon>
        <taxon>Anthemideae</taxon>
        <taxon>Anthemidinae</taxon>
        <taxon>Tanacetum</taxon>
    </lineage>
</organism>
<gene>
    <name evidence="3" type="ORF">Tco_0839373</name>
</gene>